<dbReference type="Pfam" id="PF13229">
    <property type="entry name" value="Beta_helix"/>
    <property type="match status" value="1"/>
</dbReference>
<name>A0A9W8VC44_9HYPO</name>
<evidence type="ECO:0000313" key="4">
    <source>
        <dbReference type="Proteomes" id="UP001152049"/>
    </source>
</evidence>
<evidence type="ECO:0000313" key="3">
    <source>
        <dbReference type="EMBL" id="KAJ4256207.1"/>
    </source>
</evidence>
<dbReference type="AlphaFoldDB" id="A0A9W8VC44"/>
<dbReference type="InterPro" id="IPR011050">
    <property type="entry name" value="Pectin_lyase_fold/virulence"/>
</dbReference>
<dbReference type="InterPro" id="IPR039448">
    <property type="entry name" value="Beta_helix"/>
</dbReference>
<gene>
    <name evidence="3" type="ORF">NW762_009285</name>
</gene>
<dbReference type="Proteomes" id="UP001152049">
    <property type="component" value="Unassembled WGS sequence"/>
</dbReference>
<organism evidence="3 4">
    <name type="scientific">Fusarium torreyae</name>
    <dbReference type="NCBI Taxonomy" id="1237075"/>
    <lineage>
        <taxon>Eukaryota</taxon>
        <taxon>Fungi</taxon>
        <taxon>Dikarya</taxon>
        <taxon>Ascomycota</taxon>
        <taxon>Pezizomycotina</taxon>
        <taxon>Sordariomycetes</taxon>
        <taxon>Hypocreomycetidae</taxon>
        <taxon>Hypocreales</taxon>
        <taxon>Nectriaceae</taxon>
        <taxon>Fusarium</taxon>
    </lineage>
</organism>
<reference evidence="3" key="1">
    <citation type="submission" date="2022-09" db="EMBL/GenBank/DDBJ databases">
        <title>Fusarium specimens isolated from Avocado Roots.</title>
        <authorList>
            <person name="Stajich J."/>
            <person name="Roper C."/>
            <person name="Heimlech-Rivalta G."/>
        </authorList>
    </citation>
    <scope>NUCLEOTIDE SEQUENCE</scope>
    <source>
        <strain evidence="3">CF00136</strain>
    </source>
</reference>
<protein>
    <recommendedName>
        <fullName evidence="2">Right handed beta helix domain-containing protein</fullName>
    </recommendedName>
</protein>
<comment type="caution">
    <text evidence="3">The sequence shown here is derived from an EMBL/GenBank/DDBJ whole genome shotgun (WGS) entry which is preliminary data.</text>
</comment>
<dbReference type="OrthoDB" id="3488255at2759"/>
<sequence>MKFSLTLAGLIGLASASPFTEHDTSNGLMPRGGKCNWKDKYCCTYPDQYKDTPKGPTEKKYYGYGRTVYVKAGKKIQRALDKASPGDRIIVEAGTYEEQLVIKTDGIQLEGRPGATLIKPDKYKKNACTGITQDDKKQDTQVGICIIGYKVKLTKFITEHKRVESVERPVKGVSVTGFTVQGFSGINIAVVGAKNTHIAANKLIDAPAYGSLTLGSVNTVYTENVVTTTAGGFIGICMDNKSDVKVRGNEVSASYIGLCVQTDGAVLEYNTLHDNCVGIFVDPGVKNVKIAHNDISNAPSACPNASGITLGSAIGTVVRDNKIKGQHAVGKSGTGILIYDDNCKATPQQPLSLSCIVLGRAVKATDNVVIRNILSDNDNDIVVLSKGKGNIVKCNTCENPANLKAGQCKKP</sequence>
<dbReference type="Gene3D" id="2.160.20.10">
    <property type="entry name" value="Single-stranded right-handed beta-helix, Pectin lyase-like"/>
    <property type="match status" value="1"/>
</dbReference>
<accession>A0A9W8VC44</accession>
<dbReference type="SUPFAM" id="SSF51126">
    <property type="entry name" value="Pectin lyase-like"/>
    <property type="match status" value="1"/>
</dbReference>
<evidence type="ECO:0000256" key="1">
    <source>
        <dbReference type="SAM" id="SignalP"/>
    </source>
</evidence>
<feature type="chain" id="PRO_5040982870" description="Right handed beta helix domain-containing protein" evidence="1">
    <location>
        <begin position="17"/>
        <end position="411"/>
    </location>
</feature>
<proteinExistence type="predicted"/>
<feature type="signal peptide" evidence="1">
    <location>
        <begin position="1"/>
        <end position="16"/>
    </location>
</feature>
<keyword evidence="1" id="KW-0732">Signal</keyword>
<feature type="domain" description="Right handed beta helix" evidence="2">
    <location>
        <begin position="188"/>
        <end position="343"/>
    </location>
</feature>
<evidence type="ECO:0000259" key="2">
    <source>
        <dbReference type="Pfam" id="PF13229"/>
    </source>
</evidence>
<dbReference type="SMART" id="SM00710">
    <property type="entry name" value="PbH1"/>
    <property type="match status" value="5"/>
</dbReference>
<dbReference type="InterPro" id="IPR012334">
    <property type="entry name" value="Pectin_lyas_fold"/>
</dbReference>
<dbReference type="InterPro" id="IPR006626">
    <property type="entry name" value="PbH1"/>
</dbReference>
<keyword evidence="4" id="KW-1185">Reference proteome</keyword>
<dbReference type="EMBL" id="JAOQAZ010000019">
    <property type="protein sequence ID" value="KAJ4256207.1"/>
    <property type="molecule type" value="Genomic_DNA"/>
</dbReference>